<feature type="compositionally biased region" description="Basic and acidic residues" evidence="1">
    <location>
        <begin position="246"/>
        <end position="257"/>
    </location>
</feature>
<dbReference type="Proteomes" id="UP001164746">
    <property type="component" value="Chromosome 8"/>
</dbReference>
<evidence type="ECO:0000259" key="2">
    <source>
        <dbReference type="PROSITE" id="PS51065"/>
    </source>
</evidence>
<evidence type="ECO:0000256" key="1">
    <source>
        <dbReference type="SAM" id="MobiDB-lite"/>
    </source>
</evidence>
<sequence length="272" mass="30862">MTDETDLRPSRVGPMPVTRFHPYHGLNITLESEDQVACRTTSFAHALTFSEKPLKPGEVFLVEIEKNERGWSGHLRIGLTQFNPSNKFDLPQYALPDLANMGRSWISAITKSYNRTYTENDEQGTSEPYHSVLGDSEIIHTPQGSFNRSLLLPLNRLNNCSGICSHHFKRDQEPILPTDIGSRIGIMYQIVDNFAEMHFIINGEDQGPNVKNIPYQAGPLHAVVDVYGTTKQVRIIQLYGERVQRPDSPAYKKESHKQSAFTKQNQEVPEIR</sequence>
<dbReference type="SMART" id="SM00588">
    <property type="entry name" value="NEUZ"/>
    <property type="match status" value="1"/>
</dbReference>
<name>A0ABY7ESQ4_MYAAR</name>
<dbReference type="PANTHER" id="PTHR12429:SF8">
    <property type="entry name" value="NEURALIZED-LIKE PROTEIN 2"/>
    <property type="match status" value="1"/>
</dbReference>
<dbReference type="Pfam" id="PF07177">
    <property type="entry name" value="Neuralized"/>
    <property type="match status" value="1"/>
</dbReference>
<dbReference type="InterPro" id="IPR006573">
    <property type="entry name" value="NHR_dom"/>
</dbReference>
<gene>
    <name evidence="3" type="ORF">MAR_026475</name>
</gene>
<proteinExistence type="predicted"/>
<feature type="domain" description="NHR" evidence="2">
    <location>
        <begin position="17"/>
        <end position="238"/>
    </location>
</feature>
<evidence type="ECO:0000313" key="4">
    <source>
        <dbReference type="Proteomes" id="UP001164746"/>
    </source>
</evidence>
<dbReference type="InterPro" id="IPR037962">
    <property type="entry name" value="Neuralized"/>
</dbReference>
<reference evidence="3" key="1">
    <citation type="submission" date="2022-11" db="EMBL/GenBank/DDBJ databases">
        <title>Centuries of genome instability and evolution in soft-shell clam transmissible cancer (bioRxiv).</title>
        <authorList>
            <person name="Hart S.F.M."/>
            <person name="Yonemitsu M.A."/>
            <person name="Giersch R.M."/>
            <person name="Beal B.F."/>
            <person name="Arriagada G."/>
            <person name="Davis B.W."/>
            <person name="Ostrander E.A."/>
            <person name="Goff S.P."/>
            <person name="Metzger M.J."/>
        </authorList>
    </citation>
    <scope>NUCLEOTIDE SEQUENCE</scope>
    <source>
        <strain evidence="3">MELC-2E11</strain>
        <tissue evidence="3">Siphon/mantle</tissue>
    </source>
</reference>
<feature type="region of interest" description="Disordered" evidence="1">
    <location>
        <begin position="246"/>
        <end position="272"/>
    </location>
</feature>
<dbReference type="Gene3D" id="2.60.120.920">
    <property type="match status" value="1"/>
</dbReference>
<accession>A0ABY7ESQ4</accession>
<evidence type="ECO:0000313" key="3">
    <source>
        <dbReference type="EMBL" id="WAR12295.1"/>
    </source>
</evidence>
<dbReference type="InterPro" id="IPR043136">
    <property type="entry name" value="B30.2/SPRY_sf"/>
</dbReference>
<organism evidence="3 4">
    <name type="scientific">Mya arenaria</name>
    <name type="common">Soft-shell clam</name>
    <dbReference type="NCBI Taxonomy" id="6604"/>
    <lineage>
        <taxon>Eukaryota</taxon>
        <taxon>Metazoa</taxon>
        <taxon>Spiralia</taxon>
        <taxon>Lophotrochozoa</taxon>
        <taxon>Mollusca</taxon>
        <taxon>Bivalvia</taxon>
        <taxon>Autobranchia</taxon>
        <taxon>Heteroconchia</taxon>
        <taxon>Euheterodonta</taxon>
        <taxon>Imparidentia</taxon>
        <taxon>Neoheterodontei</taxon>
        <taxon>Myida</taxon>
        <taxon>Myoidea</taxon>
        <taxon>Myidae</taxon>
        <taxon>Mya</taxon>
    </lineage>
</organism>
<dbReference type="CDD" id="cd12887">
    <property type="entry name" value="SPRY_NHR_like"/>
    <property type="match status" value="1"/>
</dbReference>
<protein>
    <submittedName>
        <fullName evidence="3">NEUL2-like protein</fullName>
    </submittedName>
</protein>
<keyword evidence="4" id="KW-1185">Reference proteome</keyword>
<dbReference type="PROSITE" id="PS51065">
    <property type="entry name" value="NHR"/>
    <property type="match status" value="1"/>
</dbReference>
<dbReference type="PANTHER" id="PTHR12429">
    <property type="entry name" value="NEURALIZED"/>
    <property type="match status" value="1"/>
</dbReference>
<feature type="non-terminal residue" evidence="3">
    <location>
        <position position="1"/>
    </location>
</feature>
<feature type="compositionally biased region" description="Polar residues" evidence="1">
    <location>
        <begin position="258"/>
        <end position="272"/>
    </location>
</feature>
<dbReference type="EMBL" id="CP111019">
    <property type="protein sequence ID" value="WAR12295.1"/>
    <property type="molecule type" value="Genomic_DNA"/>
</dbReference>